<dbReference type="AlphaFoldDB" id="A0A1F5GHV7"/>
<dbReference type="STRING" id="1797716.A3D07_01955"/>
<dbReference type="Proteomes" id="UP000177124">
    <property type="component" value="Unassembled WGS sequence"/>
</dbReference>
<comment type="caution">
    <text evidence="1">The sequence shown here is derived from an EMBL/GenBank/DDBJ whole genome shotgun (WGS) entry which is preliminary data.</text>
</comment>
<accession>A0A1F5GHV7</accession>
<reference evidence="1 2" key="1">
    <citation type="journal article" date="2016" name="Nat. Commun.">
        <title>Thousands of microbial genomes shed light on interconnected biogeochemical processes in an aquifer system.</title>
        <authorList>
            <person name="Anantharaman K."/>
            <person name="Brown C.T."/>
            <person name="Hug L.A."/>
            <person name="Sharon I."/>
            <person name="Castelle C.J."/>
            <person name="Probst A.J."/>
            <person name="Thomas B.C."/>
            <person name="Singh A."/>
            <person name="Wilkins M.J."/>
            <person name="Karaoz U."/>
            <person name="Brodie E.L."/>
            <person name="Williams K.H."/>
            <person name="Hubbard S.S."/>
            <person name="Banfield J.F."/>
        </authorList>
    </citation>
    <scope>NUCLEOTIDE SEQUENCE [LARGE SCALE GENOMIC DNA]</scope>
</reference>
<evidence type="ECO:0000313" key="2">
    <source>
        <dbReference type="Proteomes" id="UP000177124"/>
    </source>
</evidence>
<proteinExistence type="predicted"/>
<organism evidence="1 2">
    <name type="scientific">Candidatus Curtissbacteria bacterium RIFCSPHIGHO2_02_FULL_42_15</name>
    <dbReference type="NCBI Taxonomy" id="1797716"/>
    <lineage>
        <taxon>Bacteria</taxon>
        <taxon>Candidatus Curtissiibacteriota</taxon>
    </lineage>
</organism>
<gene>
    <name evidence="1" type="ORF">A3D07_01955</name>
</gene>
<dbReference type="EMBL" id="MFBF01000016">
    <property type="protein sequence ID" value="OGD91446.1"/>
    <property type="molecule type" value="Genomic_DNA"/>
</dbReference>
<evidence type="ECO:0000313" key="1">
    <source>
        <dbReference type="EMBL" id="OGD91446.1"/>
    </source>
</evidence>
<protein>
    <submittedName>
        <fullName evidence="1">Uncharacterized protein</fullName>
    </submittedName>
</protein>
<sequence>MGKEGEQQFRGNFIQRTVRNWLRRRSLSYEVIGIENLTGINKETGEQKPHNLKTLLDQGETATILPSHPSRADFPTNAAIVAKEEELQDFMGTLVMSNRYTNNPLLGLPIRAIAYSLDLRVESVNPHKYGGDKKKSKMNTKAKERIRQSQVGIAVMQGTHSVEMQSARWGSVCWWEDKSYVVPVAFRGTDLQWSGSLFTLPHYLRKGKTEHKATLIIGEPVRVSHLERVAEVYSQSDPDPNALKRNRVDFPMLLIANLHNEYVRQRGLEDNPEETKYTKGYYEIRLRELAEHPVSVGIRELARMGEVVPKQQEVQKEKAAEKKRVVPKPVFRPNLGWI</sequence>
<name>A0A1F5GHV7_9BACT</name>